<accession>A0A076NKR0</accession>
<dbReference type="OrthoDB" id="4311033at2"/>
<dbReference type="SUPFAM" id="SSF51735">
    <property type="entry name" value="NAD(P)-binding Rossmann-fold domains"/>
    <property type="match status" value="1"/>
</dbReference>
<dbReference type="InterPro" id="IPR036291">
    <property type="entry name" value="NAD(P)-bd_dom_sf"/>
</dbReference>
<dbReference type="eggNOG" id="COG2423">
    <property type="taxonomic scope" value="Bacteria"/>
</dbReference>
<evidence type="ECO:0000313" key="2">
    <source>
        <dbReference type="EMBL" id="SNV77985.1"/>
    </source>
</evidence>
<dbReference type="Gene3D" id="3.30.1780.10">
    <property type="entry name" value="ornithine cyclodeaminase, domain 1"/>
    <property type="match status" value="1"/>
</dbReference>
<evidence type="ECO:0000313" key="1">
    <source>
        <dbReference type="EMBL" id="AIJ33978.1"/>
    </source>
</evidence>
<dbReference type="GO" id="GO:0005737">
    <property type="term" value="C:cytoplasm"/>
    <property type="evidence" value="ECO:0007669"/>
    <property type="project" value="TreeGrafter"/>
</dbReference>
<dbReference type="PANTHER" id="PTHR13812:SF19">
    <property type="entry name" value="KETIMINE REDUCTASE MU-CRYSTALLIN"/>
    <property type="match status" value="1"/>
</dbReference>
<sequence length="305" mass="31994">MRFISHDQVFATLTPAAAVAALRDTLAEGFDPATDPLREKVQLPHGEMHLMPSATDSAVGVKILGIQPSDSTEDVPLVQGSYLLMGAKTLTPHTLIDATSLTALRTPAASIAPVVELLTASEEPLDVAIFGTGAQGLGHAATLESVLDGVRELRITFVSLTEPADFSYDWVESGTDAAKDAIKNAELVITATTAPEPILHAADLGERAIVLAVGAHTADTRELAADVFEGAQVIVEDPTVAYREAGDVVLATEEGTVAREDLVTMAQVVRGEVELARDRRLVCKTVGMPWQDLATAEAIAAAADA</sequence>
<dbReference type="KEGG" id="cii:CIMIT_08715"/>
<dbReference type="RefSeq" id="WP_038591765.1">
    <property type="nucleotide sequence ID" value="NZ_CP009211.1"/>
</dbReference>
<reference evidence="1 3" key="1">
    <citation type="submission" date="2014-08" db="EMBL/GenBank/DDBJ databases">
        <title>Complete genome sequence of Corynebacterium imitans DSM 44264, isolated from a five-month-old boy with suspected pharyngeal diphtheria.</title>
        <authorList>
            <person name="Mollmann S."/>
            <person name="Albersmeier A."/>
            <person name="Ruckert C."/>
            <person name="Tauch A."/>
        </authorList>
    </citation>
    <scope>NUCLEOTIDE SEQUENCE [LARGE SCALE GENOMIC DNA]</scope>
    <source>
        <strain evidence="1 3">DSM 44264</strain>
    </source>
</reference>
<evidence type="ECO:0000313" key="3">
    <source>
        <dbReference type="Proteomes" id="UP000028780"/>
    </source>
</evidence>
<dbReference type="Pfam" id="PF02423">
    <property type="entry name" value="OCD_Mu_crystall"/>
    <property type="match status" value="1"/>
</dbReference>
<keyword evidence="3" id="KW-1185">Reference proteome</keyword>
<dbReference type="EMBL" id="CP009211">
    <property type="protein sequence ID" value="AIJ33978.1"/>
    <property type="molecule type" value="Genomic_DNA"/>
</dbReference>
<dbReference type="HOGENOM" id="CLU_042088_1_2_11"/>
<dbReference type="InterPro" id="IPR003462">
    <property type="entry name" value="ODC_Mu_crystall"/>
</dbReference>
<dbReference type="EMBL" id="LT906467">
    <property type="protein sequence ID" value="SNV77985.1"/>
    <property type="molecule type" value="Genomic_DNA"/>
</dbReference>
<dbReference type="AlphaFoldDB" id="A0A076NKR0"/>
<dbReference type="InterPro" id="IPR023401">
    <property type="entry name" value="ODC_N"/>
</dbReference>
<evidence type="ECO:0000313" key="4">
    <source>
        <dbReference type="Proteomes" id="UP000215374"/>
    </source>
</evidence>
<dbReference type="Gene3D" id="3.40.50.720">
    <property type="entry name" value="NAD(P)-binding Rossmann-like Domain"/>
    <property type="match status" value="1"/>
</dbReference>
<proteinExistence type="predicted"/>
<dbReference type="Proteomes" id="UP000215374">
    <property type="component" value="Chromosome 1"/>
</dbReference>
<protein>
    <submittedName>
        <fullName evidence="2">Ornithine cyclodeaminase</fullName>
    </submittedName>
</protein>
<organism evidence="1 3">
    <name type="scientific">Corynebacterium imitans</name>
    <dbReference type="NCBI Taxonomy" id="156978"/>
    <lineage>
        <taxon>Bacteria</taxon>
        <taxon>Bacillati</taxon>
        <taxon>Actinomycetota</taxon>
        <taxon>Actinomycetes</taxon>
        <taxon>Mycobacteriales</taxon>
        <taxon>Corynebacteriaceae</taxon>
        <taxon>Corynebacterium</taxon>
    </lineage>
</organism>
<gene>
    <name evidence="2" type="primary">arcB</name>
    <name evidence="1" type="ORF">CIMIT_08715</name>
    <name evidence="2" type="ORF">SAMEA4535761_01804</name>
</gene>
<dbReference type="STRING" id="156978.CIMIT_08715"/>
<reference evidence="2 4" key="2">
    <citation type="submission" date="2017-06" db="EMBL/GenBank/DDBJ databases">
        <authorList>
            <consortium name="Pathogen Informatics"/>
        </authorList>
    </citation>
    <scope>NUCLEOTIDE SEQUENCE [LARGE SCALE GENOMIC DNA]</scope>
    <source>
        <strain evidence="2 4">NCTC13015</strain>
    </source>
</reference>
<dbReference type="Proteomes" id="UP000028780">
    <property type="component" value="Chromosome"/>
</dbReference>
<dbReference type="PANTHER" id="PTHR13812">
    <property type="entry name" value="KETIMINE REDUCTASE MU-CRYSTALLIN"/>
    <property type="match status" value="1"/>
</dbReference>
<dbReference type="PIRSF" id="PIRSF001439">
    <property type="entry name" value="CryM"/>
    <property type="match status" value="1"/>
</dbReference>
<name>A0A076NKR0_9CORY</name>